<gene>
    <name evidence="9" type="ORF">B0H66DRAFT_542910</name>
</gene>
<keyword evidence="2" id="KW-0813">Transport</keyword>
<evidence type="ECO:0000313" key="9">
    <source>
        <dbReference type="EMBL" id="KAK3330157.1"/>
    </source>
</evidence>
<evidence type="ECO:0008006" key="11">
    <source>
        <dbReference type="Google" id="ProtNLM"/>
    </source>
</evidence>
<reference evidence="9" key="2">
    <citation type="submission" date="2023-06" db="EMBL/GenBank/DDBJ databases">
        <authorList>
            <consortium name="Lawrence Berkeley National Laboratory"/>
            <person name="Haridas S."/>
            <person name="Hensen N."/>
            <person name="Bonometti L."/>
            <person name="Westerberg I."/>
            <person name="Brannstrom I.O."/>
            <person name="Guillou S."/>
            <person name="Cros-Aarteil S."/>
            <person name="Calhoun S."/>
            <person name="Kuo A."/>
            <person name="Mondo S."/>
            <person name="Pangilinan J."/>
            <person name="Riley R."/>
            <person name="Labutti K."/>
            <person name="Andreopoulos B."/>
            <person name="Lipzen A."/>
            <person name="Chen C."/>
            <person name="Yanf M."/>
            <person name="Daum C."/>
            <person name="Ng V."/>
            <person name="Clum A."/>
            <person name="Steindorff A."/>
            <person name="Ohm R."/>
            <person name="Martin F."/>
            <person name="Silar P."/>
            <person name="Natvig D."/>
            <person name="Lalanne C."/>
            <person name="Gautier V."/>
            <person name="Ament-Velasquez S.L."/>
            <person name="Kruys A."/>
            <person name="Hutchinson M.I."/>
            <person name="Powell A.J."/>
            <person name="Barry K."/>
            <person name="Miller A.N."/>
            <person name="Grigoriev I.V."/>
            <person name="Debuchy R."/>
            <person name="Gladieux P."/>
            <person name="Thoren M.H."/>
            <person name="Johannesson H."/>
        </authorList>
    </citation>
    <scope>NUCLEOTIDE SEQUENCE</scope>
    <source>
        <strain evidence="9">CBS 118394</strain>
    </source>
</reference>
<name>A0AAE0IS47_9PEZI</name>
<dbReference type="AlphaFoldDB" id="A0AAE0IS47"/>
<evidence type="ECO:0000256" key="8">
    <source>
        <dbReference type="SAM" id="MobiDB-lite"/>
    </source>
</evidence>
<evidence type="ECO:0000256" key="1">
    <source>
        <dbReference type="ARBA" id="ARBA00004443"/>
    </source>
</evidence>
<keyword evidence="6" id="KW-0496">Mitochondrion</keyword>
<dbReference type="InterPro" id="IPR039993">
    <property type="entry name" value="NDUFB10"/>
</dbReference>
<evidence type="ECO:0000256" key="3">
    <source>
        <dbReference type="ARBA" id="ARBA00022660"/>
    </source>
</evidence>
<evidence type="ECO:0000256" key="2">
    <source>
        <dbReference type="ARBA" id="ARBA00022448"/>
    </source>
</evidence>
<feature type="region of interest" description="Disordered" evidence="8">
    <location>
        <begin position="121"/>
        <end position="153"/>
    </location>
</feature>
<dbReference type="PANTHER" id="PTHR13094">
    <property type="entry name" value="NADH-UBIQUINONE OXIDOREDUCTASE PDSW SUBUNIT"/>
    <property type="match status" value="1"/>
</dbReference>
<dbReference type="Proteomes" id="UP001283341">
    <property type="component" value="Unassembled WGS sequence"/>
</dbReference>
<dbReference type="EMBL" id="JAUEDM010000001">
    <property type="protein sequence ID" value="KAK3330157.1"/>
    <property type="molecule type" value="Genomic_DNA"/>
</dbReference>
<evidence type="ECO:0000256" key="5">
    <source>
        <dbReference type="ARBA" id="ARBA00022982"/>
    </source>
</evidence>
<evidence type="ECO:0000256" key="7">
    <source>
        <dbReference type="ARBA" id="ARBA00023136"/>
    </source>
</evidence>
<comment type="subcellular location">
    <subcellularLocation>
        <location evidence="1">Mitochondrion inner membrane</location>
        <topology evidence="1">Peripheral membrane protein</topology>
        <orientation evidence="1">Matrix side</orientation>
    </subcellularLocation>
</comment>
<dbReference type="PANTHER" id="PTHR13094:SF1">
    <property type="entry name" value="NADH DEHYDROGENASE [UBIQUINONE] 1 BETA SUBCOMPLEX SUBUNIT 10"/>
    <property type="match status" value="1"/>
</dbReference>
<keyword evidence="5" id="KW-0249">Electron transport</keyword>
<reference evidence="9" key="1">
    <citation type="journal article" date="2023" name="Mol. Phylogenet. Evol.">
        <title>Genome-scale phylogeny and comparative genomics of the fungal order Sordariales.</title>
        <authorList>
            <person name="Hensen N."/>
            <person name="Bonometti L."/>
            <person name="Westerberg I."/>
            <person name="Brannstrom I.O."/>
            <person name="Guillou S."/>
            <person name="Cros-Aarteil S."/>
            <person name="Calhoun S."/>
            <person name="Haridas S."/>
            <person name="Kuo A."/>
            <person name="Mondo S."/>
            <person name="Pangilinan J."/>
            <person name="Riley R."/>
            <person name="LaButti K."/>
            <person name="Andreopoulos B."/>
            <person name="Lipzen A."/>
            <person name="Chen C."/>
            <person name="Yan M."/>
            <person name="Daum C."/>
            <person name="Ng V."/>
            <person name="Clum A."/>
            <person name="Steindorff A."/>
            <person name="Ohm R.A."/>
            <person name="Martin F."/>
            <person name="Silar P."/>
            <person name="Natvig D.O."/>
            <person name="Lalanne C."/>
            <person name="Gautier V."/>
            <person name="Ament-Velasquez S.L."/>
            <person name="Kruys A."/>
            <person name="Hutchinson M.I."/>
            <person name="Powell A.J."/>
            <person name="Barry K."/>
            <person name="Miller A.N."/>
            <person name="Grigoriev I.V."/>
            <person name="Debuchy R."/>
            <person name="Gladieux P."/>
            <person name="Hiltunen Thoren M."/>
            <person name="Johannesson H."/>
        </authorList>
    </citation>
    <scope>NUCLEOTIDE SEQUENCE</scope>
    <source>
        <strain evidence="9">CBS 118394</strain>
    </source>
</reference>
<proteinExistence type="predicted"/>
<sequence length="180" mass="20097">MPTPESAAFLAKKPTVPPTFDGVDYDDTKRLKQAQDAIIREQWVMVMMGRLVREELSKCYYREGVNHLEKCGHLRGQSSCTPSSKALQRCDSRDVVLREGISSTRKLKRTQCKDGEILTSWDSQSDTSSSSRTTGSRATFSSNKIISPSRTTSKHSTGRWAIVGLGWMAIAIERLVLLGR</sequence>
<evidence type="ECO:0000256" key="4">
    <source>
        <dbReference type="ARBA" id="ARBA00022792"/>
    </source>
</evidence>
<evidence type="ECO:0000256" key="6">
    <source>
        <dbReference type="ARBA" id="ARBA00023128"/>
    </source>
</evidence>
<keyword evidence="3" id="KW-0679">Respiratory chain</keyword>
<feature type="compositionally biased region" description="Low complexity" evidence="8">
    <location>
        <begin position="121"/>
        <end position="142"/>
    </location>
</feature>
<comment type="caution">
    <text evidence="9">The sequence shown here is derived from an EMBL/GenBank/DDBJ whole genome shotgun (WGS) entry which is preliminary data.</text>
</comment>
<accession>A0AAE0IS47</accession>
<keyword evidence="10" id="KW-1185">Reference proteome</keyword>
<dbReference type="GO" id="GO:0005743">
    <property type="term" value="C:mitochondrial inner membrane"/>
    <property type="evidence" value="ECO:0007669"/>
    <property type="project" value="UniProtKB-SubCell"/>
</dbReference>
<protein>
    <recommendedName>
        <fullName evidence="11">NADH-ubiquinone oxidoreductase 12 kDa subunit</fullName>
    </recommendedName>
</protein>
<evidence type="ECO:0000313" key="10">
    <source>
        <dbReference type="Proteomes" id="UP001283341"/>
    </source>
</evidence>
<keyword evidence="4" id="KW-0999">Mitochondrion inner membrane</keyword>
<keyword evidence="7" id="KW-0472">Membrane</keyword>
<organism evidence="9 10">
    <name type="scientific">Apodospora peruviana</name>
    <dbReference type="NCBI Taxonomy" id="516989"/>
    <lineage>
        <taxon>Eukaryota</taxon>
        <taxon>Fungi</taxon>
        <taxon>Dikarya</taxon>
        <taxon>Ascomycota</taxon>
        <taxon>Pezizomycotina</taxon>
        <taxon>Sordariomycetes</taxon>
        <taxon>Sordariomycetidae</taxon>
        <taxon>Sordariales</taxon>
        <taxon>Lasiosphaeriaceae</taxon>
        <taxon>Apodospora</taxon>
    </lineage>
</organism>